<proteinExistence type="predicted"/>
<gene>
    <name evidence="1" type="ORF">H6G72_15570</name>
</gene>
<sequence>MNLCELSELGESAPHCYRDIAPQLYRDRPVTWATKNPQGRDAMSN</sequence>
<organism evidence="1 2">
    <name type="scientific">Planktothricoides raciborskii FACHB-1370</name>
    <dbReference type="NCBI Taxonomy" id="2949576"/>
    <lineage>
        <taxon>Bacteria</taxon>
        <taxon>Bacillati</taxon>
        <taxon>Cyanobacteriota</taxon>
        <taxon>Cyanophyceae</taxon>
        <taxon>Oscillatoriophycideae</taxon>
        <taxon>Oscillatoriales</taxon>
        <taxon>Oscillatoriaceae</taxon>
        <taxon>Planktothricoides</taxon>
    </lineage>
</organism>
<dbReference type="RefSeq" id="WP_156331882.1">
    <property type="nucleotide sequence ID" value="NZ_JACJSK010000020.1"/>
</dbReference>
<protein>
    <submittedName>
        <fullName evidence="1">Uncharacterized protein</fullName>
    </submittedName>
</protein>
<keyword evidence="2" id="KW-1185">Reference proteome</keyword>
<evidence type="ECO:0000313" key="2">
    <source>
        <dbReference type="Proteomes" id="UP000641954"/>
    </source>
</evidence>
<dbReference type="Proteomes" id="UP000641954">
    <property type="component" value="Unassembled WGS sequence"/>
</dbReference>
<reference evidence="1 2" key="1">
    <citation type="journal article" date="2020" name="ISME J.">
        <title>Comparative genomics reveals insights into cyanobacterial evolution and habitat adaptation.</title>
        <authorList>
            <person name="Chen M.Y."/>
            <person name="Teng W.K."/>
            <person name="Zhao L."/>
            <person name="Hu C.X."/>
            <person name="Zhou Y.K."/>
            <person name="Han B.P."/>
            <person name="Song L.R."/>
            <person name="Shu W.S."/>
        </authorList>
    </citation>
    <scope>NUCLEOTIDE SEQUENCE [LARGE SCALE GENOMIC DNA]</scope>
    <source>
        <strain evidence="1 2">FACHB-1370</strain>
    </source>
</reference>
<name>A0ABR8EFG2_9CYAN</name>
<dbReference type="EMBL" id="JACJSK010000020">
    <property type="protein sequence ID" value="MBD2545225.1"/>
    <property type="molecule type" value="Genomic_DNA"/>
</dbReference>
<comment type="caution">
    <text evidence="1">The sequence shown here is derived from an EMBL/GenBank/DDBJ whole genome shotgun (WGS) entry which is preliminary data.</text>
</comment>
<accession>A0ABR8EFG2</accession>
<evidence type="ECO:0000313" key="1">
    <source>
        <dbReference type="EMBL" id="MBD2545225.1"/>
    </source>
</evidence>